<dbReference type="AlphaFoldDB" id="A0AAV1WRQ0"/>
<dbReference type="EMBL" id="CAXHTB010000009">
    <property type="protein sequence ID" value="CAL0312105.1"/>
    <property type="molecule type" value="Genomic_DNA"/>
</dbReference>
<evidence type="ECO:0000313" key="2">
    <source>
        <dbReference type="Proteomes" id="UP001497480"/>
    </source>
</evidence>
<gene>
    <name evidence="1" type="ORF">LLUT_LOCUS13165</name>
</gene>
<dbReference type="Proteomes" id="UP001497480">
    <property type="component" value="Unassembled WGS sequence"/>
</dbReference>
<comment type="caution">
    <text evidence="1">The sequence shown here is derived from an EMBL/GenBank/DDBJ whole genome shotgun (WGS) entry which is preliminary data.</text>
</comment>
<evidence type="ECO:0000313" key="1">
    <source>
        <dbReference type="EMBL" id="CAL0312105.1"/>
    </source>
</evidence>
<organism evidence="1 2">
    <name type="scientific">Lupinus luteus</name>
    <name type="common">European yellow lupine</name>
    <dbReference type="NCBI Taxonomy" id="3873"/>
    <lineage>
        <taxon>Eukaryota</taxon>
        <taxon>Viridiplantae</taxon>
        <taxon>Streptophyta</taxon>
        <taxon>Embryophyta</taxon>
        <taxon>Tracheophyta</taxon>
        <taxon>Spermatophyta</taxon>
        <taxon>Magnoliopsida</taxon>
        <taxon>eudicotyledons</taxon>
        <taxon>Gunneridae</taxon>
        <taxon>Pentapetalae</taxon>
        <taxon>rosids</taxon>
        <taxon>fabids</taxon>
        <taxon>Fabales</taxon>
        <taxon>Fabaceae</taxon>
        <taxon>Papilionoideae</taxon>
        <taxon>50 kb inversion clade</taxon>
        <taxon>genistoids sensu lato</taxon>
        <taxon>core genistoids</taxon>
        <taxon>Genisteae</taxon>
        <taxon>Lupinus</taxon>
    </lineage>
</organism>
<reference evidence="1 2" key="1">
    <citation type="submission" date="2024-03" db="EMBL/GenBank/DDBJ databases">
        <authorList>
            <person name="Martinez-Hernandez J."/>
        </authorList>
    </citation>
    <scope>NUCLEOTIDE SEQUENCE [LARGE SCALE GENOMIC DNA]</scope>
</reference>
<name>A0AAV1WRQ0_LUPLU</name>
<keyword evidence="2" id="KW-1185">Reference proteome</keyword>
<accession>A0AAV1WRQ0</accession>
<sequence>MMVIHKIELCKTMVRKAIKFVIAVAEKMVTVEEETTPETLNIINQTNFSLRLSGLLQ</sequence>
<protein>
    <submittedName>
        <fullName evidence="1">Uncharacterized protein</fullName>
    </submittedName>
</protein>
<proteinExistence type="predicted"/>